<dbReference type="EMBL" id="MU003534">
    <property type="protein sequence ID" value="KAF2464778.1"/>
    <property type="molecule type" value="Genomic_DNA"/>
</dbReference>
<accession>A0ACB6QCV4</accession>
<reference evidence="1" key="1">
    <citation type="journal article" date="2020" name="Stud. Mycol.">
        <title>101 Dothideomycetes genomes: a test case for predicting lifestyles and emergence of pathogens.</title>
        <authorList>
            <person name="Haridas S."/>
            <person name="Albert R."/>
            <person name="Binder M."/>
            <person name="Bloem J."/>
            <person name="Labutti K."/>
            <person name="Salamov A."/>
            <person name="Andreopoulos B."/>
            <person name="Baker S."/>
            <person name="Barry K."/>
            <person name="Bills G."/>
            <person name="Bluhm B."/>
            <person name="Cannon C."/>
            <person name="Castanera R."/>
            <person name="Culley D."/>
            <person name="Daum C."/>
            <person name="Ezra D."/>
            <person name="Gonzalez J."/>
            <person name="Henrissat B."/>
            <person name="Kuo A."/>
            <person name="Liang C."/>
            <person name="Lipzen A."/>
            <person name="Lutzoni F."/>
            <person name="Magnuson J."/>
            <person name="Mondo S."/>
            <person name="Nolan M."/>
            <person name="Ohm R."/>
            <person name="Pangilinan J."/>
            <person name="Park H.-J."/>
            <person name="Ramirez L."/>
            <person name="Alfaro M."/>
            <person name="Sun H."/>
            <person name="Tritt A."/>
            <person name="Yoshinaga Y."/>
            <person name="Zwiers L.-H."/>
            <person name="Turgeon B."/>
            <person name="Goodwin S."/>
            <person name="Spatafora J."/>
            <person name="Crous P."/>
            <person name="Grigoriev I."/>
        </authorList>
    </citation>
    <scope>NUCLEOTIDE SEQUENCE</scope>
    <source>
        <strain evidence="1">ATCC 200398</strain>
    </source>
</reference>
<evidence type="ECO:0000313" key="2">
    <source>
        <dbReference type="Proteomes" id="UP000799755"/>
    </source>
</evidence>
<evidence type="ECO:0000313" key="1">
    <source>
        <dbReference type="EMBL" id="KAF2464778.1"/>
    </source>
</evidence>
<comment type="caution">
    <text evidence="1">The sequence shown here is derived from an EMBL/GenBank/DDBJ whole genome shotgun (WGS) entry which is preliminary data.</text>
</comment>
<sequence length="296" mass="32815">MQESESLTLGDGRTLSFAVYGAPASDTTVLYFHAFPSSRLEGRLWHAAAKSLNVRFVVPDRPGMGNSTFQPSRTILDWPKDTITLVDHLGIERFYVMGLSGGGPYTLACLYGIPKERLAGASVIGGLYPITLGTAGMMMASRIMLWVAPWMTGLFGTLMDYTMGKAARNKDPKVFEDLVMKEMRSRPEVDQQSIKDENIKHDFIESTREGVRQGSQGAAWEARLFGSPWGFELTQLHSEVPLTLWHGNLDINSPSAMVTKAKEMLPGATLRLEEGEGHVSLAFKFREDILRELLGR</sequence>
<organism evidence="1 2">
    <name type="scientific">Lindgomyces ingoldianus</name>
    <dbReference type="NCBI Taxonomy" id="673940"/>
    <lineage>
        <taxon>Eukaryota</taxon>
        <taxon>Fungi</taxon>
        <taxon>Dikarya</taxon>
        <taxon>Ascomycota</taxon>
        <taxon>Pezizomycotina</taxon>
        <taxon>Dothideomycetes</taxon>
        <taxon>Pleosporomycetidae</taxon>
        <taxon>Pleosporales</taxon>
        <taxon>Lindgomycetaceae</taxon>
        <taxon>Lindgomyces</taxon>
    </lineage>
</organism>
<gene>
    <name evidence="1" type="ORF">BDR25DRAFT_307086</name>
</gene>
<protein>
    <submittedName>
        <fullName evidence="1">Alpha/beta hydrolase fold domain-containing protein</fullName>
    </submittedName>
</protein>
<dbReference type="Proteomes" id="UP000799755">
    <property type="component" value="Unassembled WGS sequence"/>
</dbReference>
<name>A0ACB6QCV4_9PLEO</name>
<keyword evidence="2" id="KW-1185">Reference proteome</keyword>
<keyword evidence="1" id="KW-0378">Hydrolase</keyword>
<proteinExistence type="predicted"/>